<dbReference type="STRING" id="97359.A0A550CKP2"/>
<reference evidence="20 21" key="1">
    <citation type="journal article" date="2019" name="New Phytol.">
        <title>Comparative genomics reveals unique wood-decay strategies and fruiting body development in the Schizophyllaceae.</title>
        <authorList>
            <person name="Almasi E."/>
            <person name="Sahu N."/>
            <person name="Krizsan K."/>
            <person name="Balint B."/>
            <person name="Kovacs G.M."/>
            <person name="Kiss B."/>
            <person name="Cseklye J."/>
            <person name="Drula E."/>
            <person name="Henrissat B."/>
            <person name="Nagy I."/>
            <person name="Chovatia M."/>
            <person name="Adam C."/>
            <person name="LaButti K."/>
            <person name="Lipzen A."/>
            <person name="Riley R."/>
            <person name="Grigoriev I.V."/>
            <person name="Nagy L.G."/>
        </authorList>
    </citation>
    <scope>NUCLEOTIDE SEQUENCE [LARGE SCALE GENOMIC DNA]</scope>
    <source>
        <strain evidence="20 21">NL-1724</strain>
    </source>
</reference>
<keyword evidence="12 15" id="KW-0234">DNA repair</keyword>
<evidence type="ECO:0000256" key="5">
    <source>
        <dbReference type="ARBA" id="ARBA00022723"/>
    </source>
</evidence>
<sequence length="1036" mass="117468">MQPTPAPSSAPTSPSPVAKQGDDKSAYPDQPYNIDTLPFSILCALFDKLQNERKQDKRKKYLSNFFAKWRVHCGNDLFPVLRLLLPHRDRERSVYGLKEKALAKLYIRVIPLGKTDPDAMRLLYWKKPTQKNAISGDFPNILNEVVGKRSSVATGSLTVEKVNDMLDQLADTSNRSEKQSRIVQKVYNESTADEQKWFARIILKDMQISVKETTVFAVFHPEAQALYNTCSDLKKVAWQLADPSHRLGEKDKNVRIFEAFTPMLCKRPTRRIEDTVKEMGSAEFIIEEKLDGERMQLHKQGNQFFYCSRKGKDYTYLYGSHVGTGSLTPGIAKTFHAQADNLILDGEMLVWDPISERNLPFGTLKTAALDQSKKQGAPRPCLKVFDLLYLNGQSLLGRSTAFRKKNMRACLTEVPGRIEFAVEHRGRSAKDIRDRMDEVMANRGEGLVIKHPKSQYVLNGRNNDWIKVKPEYMDNMGETVDVLVVAGNYGTGKRSGGVSTLICAVYDDRHSNADDEPKYSTFVRIGSGLTYADYIWVRAKNWKTWDPKNPPKYLQTAKKSHEDKGDVYLEPEDSFILKVKAAEITPSDQYHMRYTMRFPRALSIRDELSIADCMSATAVLEQLKSEKKRKMETNAVSTKKKRKVTTKKKVEMLSQFDAPDLKDVKEESDLFKGMKFVVISDPKARTGDEDRTKIMKLIRSHGGQCTQFAKDPKAIVVYNGASTPYDLQLIIRKDANDVVRPQWIMDCIAESELVPMQKKYFFFASSRRKSTDEYGDNEGGDAEGSVTEDSSDDEPAPQASQGTSKRKRSVKSEEPEVSDLKETSTSTQPKIDLDPELAEWLEGGDDDAEDKPKTDHVPLEVDSDNDSDNADVGNEDDGMDFWLNVDRDDVEGTQDTLSTTQKTDDQESNALDVRMGDDNNAMHYDEEQIFKHLCFYLDSPSNARANSMSVRSTSHEDDINKSLAELKSRIEGHGGRVVDLDEPKLTHVVLDKRDLSRRIDLMRRTSKPKRRHLVLSGYIDACLEENTLLDEENFVP</sequence>
<keyword evidence="13" id="KW-0539">Nucleus</keyword>
<dbReference type="EC" id="6.5.1.1" evidence="15"/>
<dbReference type="GO" id="GO:0003910">
    <property type="term" value="F:DNA ligase (ATP) activity"/>
    <property type="evidence" value="ECO:0007669"/>
    <property type="project" value="UniProtKB-EC"/>
</dbReference>
<name>A0A550CKP2_9AGAR</name>
<feature type="domain" description="ATP-dependent DNA ligase family profile" evidence="18">
    <location>
        <begin position="381"/>
        <end position="507"/>
    </location>
</feature>
<dbReference type="Proteomes" id="UP000320762">
    <property type="component" value="Unassembled WGS sequence"/>
</dbReference>
<dbReference type="SMART" id="SM00292">
    <property type="entry name" value="BRCT"/>
    <property type="match status" value="2"/>
</dbReference>
<dbReference type="Pfam" id="PF01068">
    <property type="entry name" value="DNA_ligase_A_M"/>
    <property type="match status" value="1"/>
</dbReference>
<dbReference type="GO" id="GO:0006310">
    <property type="term" value="P:DNA recombination"/>
    <property type="evidence" value="ECO:0007669"/>
    <property type="project" value="UniProtKB-KW"/>
</dbReference>
<dbReference type="InterPro" id="IPR036420">
    <property type="entry name" value="BRCT_dom_sf"/>
</dbReference>
<feature type="compositionally biased region" description="Acidic residues" evidence="17">
    <location>
        <begin position="861"/>
        <end position="879"/>
    </location>
</feature>
<comment type="caution">
    <text evidence="20">The sequence shown here is derived from an EMBL/GenBank/DDBJ whole genome shotgun (WGS) entry which is preliminary data.</text>
</comment>
<comment type="catalytic activity">
    <reaction evidence="14 15">
        <text>ATP + (deoxyribonucleotide)n-3'-hydroxyl + 5'-phospho-(deoxyribonucleotide)m = (deoxyribonucleotide)n+m + AMP + diphosphate.</text>
        <dbReference type="EC" id="6.5.1.1"/>
    </reaction>
</comment>
<dbReference type="AlphaFoldDB" id="A0A550CKP2"/>
<dbReference type="Gene3D" id="3.40.50.10190">
    <property type="entry name" value="BRCT domain"/>
    <property type="match status" value="2"/>
</dbReference>
<dbReference type="InterPro" id="IPR044125">
    <property type="entry name" value="Adenylation_DNA_ligase_IV"/>
</dbReference>
<accession>A0A550CKP2</accession>
<keyword evidence="6" id="KW-0677">Repeat</keyword>
<dbReference type="Pfam" id="PF04679">
    <property type="entry name" value="DNA_ligase_A_C"/>
    <property type="match status" value="1"/>
</dbReference>
<feature type="region of interest" description="Disordered" evidence="17">
    <location>
        <begin position="770"/>
        <end position="879"/>
    </location>
</feature>
<feature type="domain" description="BRCT" evidence="19">
    <location>
        <begin position="666"/>
        <end position="761"/>
    </location>
</feature>
<evidence type="ECO:0000256" key="17">
    <source>
        <dbReference type="SAM" id="MobiDB-lite"/>
    </source>
</evidence>
<evidence type="ECO:0000256" key="10">
    <source>
        <dbReference type="ARBA" id="ARBA00022842"/>
    </source>
</evidence>
<keyword evidence="21" id="KW-1185">Reference proteome</keyword>
<evidence type="ECO:0000256" key="9">
    <source>
        <dbReference type="ARBA" id="ARBA00022840"/>
    </source>
</evidence>
<feature type="compositionally biased region" description="Acidic residues" evidence="17">
    <location>
        <begin position="834"/>
        <end position="849"/>
    </location>
</feature>
<keyword evidence="8 15" id="KW-0227">DNA damage</keyword>
<keyword evidence="4 15" id="KW-0436">Ligase</keyword>
<dbReference type="NCBIfam" id="TIGR00574">
    <property type="entry name" value="dnl1"/>
    <property type="match status" value="1"/>
</dbReference>
<dbReference type="InterPro" id="IPR036599">
    <property type="entry name" value="DNA_ligase_N_sf"/>
</dbReference>
<comment type="cofactor">
    <cofactor evidence="1">
        <name>Mg(2+)</name>
        <dbReference type="ChEBI" id="CHEBI:18420"/>
    </cofactor>
</comment>
<dbReference type="PANTHER" id="PTHR45997">
    <property type="entry name" value="DNA LIGASE 4"/>
    <property type="match status" value="1"/>
</dbReference>
<dbReference type="Gene3D" id="2.40.50.140">
    <property type="entry name" value="Nucleic acid-binding proteins"/>
    <property type="match status" value="1"/>
</dbReference>
<evidence type="ECO:0000256" key="13">
    <source>
        <dbReference type="ARBA" id="ARBA00023242"/>
    </source>
</evidence>
<dbReference type="Pfam" id="PF04675">
    <property type="entry name" value="DNA_ligase_A_N"/>
    <property type="match status" value="1"/>
</dbReference>
<organism evidence="20 21">
    <name type="scientific">Schizophyllum amplum</name>
    <dbReference type="NCBI Taxonomy" id="97359"/>
    <lineage>
        <taxon>Eukaryota</taxon>
        <taxon>Fungi</taxon>
        <taxon>Dikarya</taxon>
        <taxon>Basidiomycota</taxon>
        <taxon>Agaricomycotina</taxon>
        <taxon>Agaricomycetes</taxon>
        <taxon>Agaricomycetidae</taxon>
        <taxon>Agaricales</taxon>
        <taxon>Schizophyllaceae</taxon>
        <taxon>Schizophyllum</taxon>
    </lineage>
</organism>
<evidence type="ECO:0000313" key="21">
    <source>
        <dbReference type="Proteomes" id="UP000320762"/>
    </source>
</evidence>
<dbReference type="EMBL" id="VDMD01000005">
    <property type="protein sequence ID" value="TRM65317.1"/>
    <property type="molecule type" value="Genomic_DNA"/>
</dbReference>
<keyword evidence="7 15" id="KW-0547">Nucleotide-binding</keyword>
<dbReference type="InterPro" id="IPR012340">
    <property type="entry name" value="NA-bd_OB-fold"/>
</dbReference>
<dbReference type="InterPro" id="IPR012308">
    <property type="entry name" value="DNA_ligase_ATP-dep_N"/>
</dbReference>
<dbReference type="GO" id="GO:0046872">
    <property type="term" value="F:metal ion binding"/>
    <property type="evidence" value="ECO:0007669"/>
    <property type="project" value="UniProtKB-KW"/>
</dbReference>
<dbReference type="InterPro" id="IPR000977">
    <property type="entry name" value="DNA_ligase_ATP-dep"/>
</dbReference>
<feature type="domain" description="BRCT" evidence="19">
    <location>
        <begin position="925"/>
        <end position="1036"/>
    </location>
</feature>
<dbReference type="PROSITE" id="PS00697">
    <property type="entry name" value="DNA_LIGASE_A1"/>
    <property type="match status" value="1"/>
</dbReference>
<evidence type="ECO:0000256" key="1">
    <source>
        <dbReference type="ARBA" id="ARBA00001946"/>
    </source>
</evidence>
<dbReference type="PROSITE" id="PS50172">
    <property type="entry name" value="BRCT"/>
    <property type="match status" value="2"/>
</dbReference>
<evidence type="ECO:0000259" key="19">
    <source>
        <dbReference type="PROSITE" id="PS50172"/>
    </source>
</evidence>
<comment type="subcellular location">
    <subcellularLocation>
        <location evidence="2">Nucleus</location>
    </subcellularLocation>
</comment>
<dbReference type="InterPro" id="IPR029710">
    <property type="entry name" value="LIG4"/>
</dbReference>
<dbReference type="GO" id="GO:0006297">
    <property type="term" value="P:nucleotide-excision repair, DNA gap filling"/>
    <property type="evidence" value="ECO:0007669"/>
    <property type="project" value="TreeGrafter"/>
</dbReference>
<dbReference type="InterPro" id="IPR012310">
    <property type="entry name" value="DNA_ligase_ATP-dep_cent"/>
</dbReference>
<dbReference type="InterPro" id="IPR012309">
    <property type="entry name" value="DNA_ligase_ATP-dep_C"/>
</dbReference>
<dbReference type="GO" id="GO:0005524">
    <property type="term" value="F:ATP binding"/>
    <property type="evidence" value="ECO:0007669"/>
    <property type="project" value="UniProtKB-KW"/>
</dbReference>
<feature type="compositionally biased region" description="Basic and acidic residues" evidence="17">
    <location>
        <begin position="850"/>
        <end position="859"/>
    </location>
</feature>
<evidence type="ECO:0000259" key="18">
    <source>
        <dbReference type="PROSITE" id="PS50160"/>
    </source>
</evidence>
<evidence type="ECO:0000256" key="2">
    <source>
        <dbReference type="ARBA" id="ARBA00004123"/>
    </source>
</evidence>
<dbReference type="InterPro" id="IPR016059">
    <property type="entry name" value="DNA_ligase_ATP-dep_CS"/>
</dbReference>
<dbReference type="GO" id="GO:0032807">
    <property type="term" value="C:DNA ligase IV complex"/>
    <property type="evidence" value="ECO:0007669"/>
    <property type="project" value="TreeGrafter"/>
</dbReference>
<evidence type="ECO:0000313" key="20">
    <source>
        <dbReference type="EMBL" id="TRM65317.1"/>
    </source>
</evidence>
<dbReference type="GO" id="GO:0003677">
    <property type="term" value="F:DNA binding"/>
    <property type="evidence" value="ECO:0007669"/>
    <property type="project" value="InterPro"/>
</dbReference>
<feature type="compositionally biased region" description="Basic and acidic residues" evidence="17">
    <location>
        <begin position="810"/>
        <end position="822"/>
    </location>
</feature>
<comment type="similarity">
    <text evidence="3 16">Belongs to the ATP-dependent DNA ligase family.</text>
</comment>
<dbReference type="CDD" id="cd18435">
    <property type="entry name" value="BRCT_BRC1_like_rpt1"/>
    <property type="match status" value="1"/>
</dbReference>
<dbReference type="SUPFAM" id="SSF56091">
    <property type="entry name" value="DNA ligase/mRNA capping enzyme, catalytic domain"/>
    <property type="match status" value="1"/>
</dbReference>
<evidence type="ECO:0000256" key="16">
    <source>
        <dbReference type="RuleBase" id="RU004196"/>
    </source>
</evidence>
<dbReference type="Pfam" id="PF16589">
    <property type="entry name" value="BRCT_2"/>
    <property type="match status" value="1"/>
</dbReference>
<dbReference type="PANTHER" id="PTHR45997:SF1">
    <property type="entry name" value="DNA LIGASE 4"/>
    <property type="match status" value="1"/>
</dbReference>
<evidence type="ECO:0000256" key="4">
    <source>
        <dbReference type="ARBA" id="ARBA00022598"/>
    </source>
</evidence>
<keyword evidence="9 15" id="KW-0067">ATP-binding</keyword>
<evidence type="ECO:0000256" key="3">
    <source>
        <dbReference type="ARBA" id="ARBA00007572"/>
    </source>
</evidence>
<evidence type="ECO:0000256" key="8">
    <source>
        <dbReference type="ARBA" id="ARBA00022763"/>
    </source>
</evidence>
<evidence type="ECO:0000256" key="11">
    <source>
        <dbReference type="ARBA" id="ARBA00023172"/>
    </source>
</evidence>
<dbReference type="SUPFAM" id="SSF52113">
    <property type="entry name" value="BRCT domain"/>
    <property type="match status" value="2"/>
</dbReference>
<evidence type="ECO:0000256" key="7">
    <source>
        <dbReference type="ARBA" id="ARBA00022741"/>
    </source>
</evidence>
<evidence type="ECO:0000256" key="14">
    <source>
        <dbReference type="ARBA" id="ARBA00034003"/>
    </source>
</evidence>
<feature type="region of interest" description="Disordered" evidence="17">
    <location>
        <begin position="1"/>
        <end position="27"/>
    </location>
</feature>
<dbReference type="PROSITE" id="PS50160">
    <property type="entry name" value="DNA_LIGASE_A3"/>
    <property type="match status" value="1"/>
</dbReference>
<dbReference type="Gene3D" id="3.30.470.30">
    <property type="entry name" value="DNA ligase/mRNA capping enzyme"/>
    <property type="match status" value="1"/>
</dbReference>
<keyword evidence="5" id="KW-0479">Metal-binding</keyword>
<dbReference type="SUPFAM" id="SSF117018">
    <property type="entry name" value="ATP-dependent DNA ligase DNA-binding domain"/>
    <property type="match status" value="1"/>
</dbReference>
<keyword evidence="10" id="KW-0460">Magnesium</keyword>
<proteinExistence type="inferred from homology"/>
<dbReference type="SUPFAM" id="SSF50249">
    <property type="entry name" value="Nucleic acid-binding proteins"/>
    <property type="match status" value="1"/>
</dbReference>
<gene>
    <name evidence="20" type="ORF">BD626DRAFT_488382</name>
</gene>
<dbReference type="OrthoDB" id="151490at2759"/>
<dbReference type="CDD" id="cd07903">
    <property type="entry name" value="Adenylation_DNA_ligase_IV"/>
    <property type="match status" value="1"/>
</dbReference>
<protein>
    <recommendedName>
        <fullName evidence="15">DNA ligase</fullName>
        <ecNumber evidence="15">6.5.1.1</ecNumber>
    </recommendedName>
</protein>
<dbReference type="CDD" id="cd07968">
    <property type="entry name" value="OBF_DNA_ligase_IV"/>
    <property type="match status" value="1"/>
</dbReference>
<dbReference type="Gene3D" id="1.10.3260.10">
    <property type="entry name" value="DNA ligase, ATP-dependent, N-terminal domain"/>
    <property type="match status" value="1"/>
</dbReference>
<dbReference type="InterPro" id="IPR001357">
    <property type="entry name" value="BRCT_dom"/>
</dbReference>
<keyword evidence="11 15" id="KW-0233">DNA recombination</keyword>
<dbReference type="GO" id="GO:0006303">
    <property type="term" value="P:double-strand break repair via nonhomologous end joining"/>
    <property type="evidence" value="ECO:0007669"/>
    <property type="project" value="TreeGrafter"/>
</dbReference>
<evidence type="ECO:0000256" key="12">
    <source>
        <dbReference type="ARBA" id="ARBA00023204"/>
    </source>
</evidence>
<dbReference type="GO" id="GO:0071897">
    <property type="term" value="P:DNA biosynthetic process"/>
    <property type="evidence" value="ECO:0007669"/>
    <property type="project" value="InterPro"/>
</dbReference>
<evidence type="ECO:0000256" key="6">
    <source>
        <dbReference type="ARBA" id="ARBA00022737"/>
    </source>
</evidence>
<evidence type="ECO:0000256" key="15">
    <source>
        <dbReference type="RuleBase" id="RU000617"/>
    </source>
</evidence>